<dbReference type="InterPro" id="IPR007204">
    <property type="entry name" value="ARPC3"/>
</dbReference>
<gene>
    <name evidence="7" type="ORF">CYMTET_43173</name>
</gene>
<evidence type="ECO:0000313" key="8">
    <source>
        <dbReference type="Proteomes" id="UP001190700"/>
    </source>
</evidence>
<dbReference type="InterPro" id="IPR036753">
    <property type="entry name" value="ARPC3_sf"/>
</dbReference>
<keyword evidence="8" id="KW-1185">Reference proteome</keyword>
<dbReference type="PANTHER" id="PTHR12391">
    <property type="entry name" value="ARP2/3 COMPLEX 21 KD SUBUNIT"/>
    <property type="match status" value="1"/>
</dbReference>
<proteinExistence type="inferred from homology"/>
<dbReference type="SUPFAM" id="SSF69060">
    <property type="entry name" value="Arp2/3 complex 21 kDa subunit ARPC3"/>
    <property type="match status" value="1"/>
</dbReference>
<evidence type="ECO:0000256" key="5">
    <source>
        <dbReference type="ARBA" id="ARBA00023212"/>
    </source>
</evidence>
<comment type="function">
    <text evidence="6">Functions as component of the Arp2/3 complex which is involved in regulation of actin polymerization and together with an activating nucleation-promoting factor (NPF) mediates the formation of branched actin networks.</text>
</comment>
<evidence type="ECO:0000256" key="2">
    <source>
        <dbReference type="ARBA" id="ARBA00010856"/>
    </source>
</evidence>
<organism evidence="7 8">
    <name type="scientific">Cymbomonas tetramitiformis</name>
    <dbReference type="NCBI Taxonomy" id="36881"/>
    <lineage>
        <taxon>Eukaryota</taxon>
        <taxon>Viridiplantae</taxon>
        <taxon>Chlorophyta</taxon>
        <taxon>Pyramimonadophyceae</taxon>
        <taxon>Pyramimonadales</taxon>
        <taxon>Pyramimonadaceae</taxon>
        <taxon>Cymbomonas</taxon>
    </lineage>
</organism>
<evidence type="ECO:0000313" key="7">
    <source>
        <dbReference type="EMBL" id="KAK3247331.1"/>
    </source>
</evidence>
<evidence type="ECO:0000256" key="6">
    <source>
        <dbReference type="PIRNR" id="PIRNR016315"/>
    </source>
</evidence>
<dbReference type="PIRSF" id="PIRSF016315">
    <property type="entry name" value="ARP2/3_P21-Arc"/>
    <property type="match status" value="1"/>
</dbReference>
<comment type="caution">
    <text evidence="7">The sequence shown here is derived from an EMBL/GenBank/DDBJ whole genome shotgun (WGS) entry which is preliminary data.</text>
</comment>
<dbReference type="EMBL" id="LGRX02029058">
    <property type="protein sequence ID" value="KAK3247331.1"/>
    <property type="molecule type" value="Genomic_DNA"/>
</dbReference>
<protein>
    <recommendedName>
        <fullName evidence="6">Actin-related protein 2/3 complex subunit 3</fullName>
    </recommendedName>
</protein>
<evidence type="ECO:0000256" key="1">
    <source>
        <dbReference type="ARBA" id="ARBA00004245"/>
    </source>
</evidence>
<dbReference type="Gene3D" id="1.10.1760.10">
    <property type="entry name" value="Actin-related protein 2/3 complex subunit 3"/>
    <property type="match status" value="1"/>
</dbReference>
<evidence type="ECO:0000256" key="4">
    <source>
        <dbReference type="ARBA" id="ARBA00023203"/>
    </source>
</evidence>
<dbReference type="Proteomes" id="UP001190700">
    <property type="component" value="Unassembled WGS sequence"/>
</dbReference>
<accession>A0AAE0C2R8</accession>
<sequence>MVYHSVTSAEGSPQACSCALLPLRTNVRGPASITTDTDVVDEAINYFRANVLFRNFDVKGPSDKMLVYLTLVVGQYLQRFQAIKTKAEASKAVFQLALEPFLLPGDAGFVLGGHLTTPASRQESEAWRSWVKQAREEMGLRLVEKCFTASGEPNKYWLAFACRKFLNKQL</sequence>
<keyword evidence="3 6" id="KW-0963">Cytoplasm</keyword>
<dbReference type="GO" id="GO:0034314">
    <property type="term" value="P:Arp2/3 complex-mediated actin nucleation"/>
    <property type="evidence" value="ECO:0007669"/>
    <property type="project" value="UniProtKB-UniRule"/>
</dbReference>
<name>A0AAE0C2R8_9CHLO</name>
<comment type="similarity">
    <text evidence="2 6">Belongs to the ARPC3 family.</text>
</comment>
<dbReference type="GO" id="GO:0003779">
    <property type="term" value="F:actin binding"/>
    <property type="evidence" value="ECO:0007669"/>
    <property type="project" value="UniProtKB-KW"/>
</dbReference>
<evidence type="ECO:0000256" key="3">
    <source>
        <dbReference type="ARBA" id="ARBA00022490"/>
    </source>
</evidence>
<reference evidence="7 8" key="1">
    <citation type="journal article" date="2015" name="Genome Biol. Evol.">
        <title>Comparative Genomics of a Bacterivorous Green Alga Reveals Evolutionary Causalities and Consequences of Phago-Mixotrophic Mode of Nutrition.</title>
        <authorList>
            <person name="Burns J.A."/>
            <person name="Paasch A."/>
            <person name="Narechania A."/>
            <person name="Kim E."/>
        </authorList>
    </citation>
    <scope>NUCLEOTIDE SEQUENCE [LARGE SCALE GENOMIC DNA]</scope>
    <source>
        <strain evidence="7 8">PLY_AMNH</strain>
    </source>
</reference>
<keyword evidence="4 6" id="KW-0009">Actin-binding</keyword>
<dbReference type="GO" id="GO:0005885">
    <property type="term" value="C:Arp2/3 protein complex"/>
    <property type="evidence" value="ECO:0007669"/>
    <property type="project" value="UniProtKB-UniRule"/>
</dbReference>
<dbReference type="Pfam" id="PF04062">
    <property type="entry name" value="P21-Arc"/>
    <property type="match status" value="1"/>
</dbReference>
<comment type="subcellular location">
    <subcellularLocation>
        <location evidence="1 6">Cytoplasm</location>
        <location evidence="1 6">Cytoskeleton</location>
    </subcellularLocation>
</comment>
<dbReference type="AlphaFoldDB" id="A0AAE0C2R8"/>
<comment type="subunit">
    <text evidence="6">Component of the Arp2/3 complex.</text>
</comment>
<keyword evidence="5 6" id="KW-0206">Cytoskeleton</keyword>
<dbReference type="GO" id="GO:0030833">
    <property type="term" value="P:regulation of actin filament polymerization"/>
    <property type="evidence" value="ECO:0007669"/>
    <property type="project" value="InterPro"/>
</dbReference>